<sequence>MVNKTRLLRTLVLYACFMLAASGVLFTRSWSRYQRLAHSPAPPQEASRDDEDALSSYVGWSEMLLVLPFLLLYALAVCLLATAPFPAAGTSGVDRYNRRAFGAACVVVVSFLFLIVTLSFSLQHKLEHHMHMGEDQYRRDQAAAAAARGAEGGGDEAQCAADAALPWTQIVLSSFDALFELFTTVLFDRASERDNPWVDPGQGAFHHFASLQRAEVVALHLAGLLFSLYCLLAFDVSEVPPPPERRDNPGLTMDSLKQLGAGTRVTRDTKAELLQGEEMEKKKKKKQ</sequence>
<organism evidence="3 4">
    <name type="scientific">Strigomonas culicis</name>
    <dbReference type="NCBI Taxonomy" id="28005"/>
    <lineage>
        <taxon>Eukaryota</taxon>
        <taxon>Discoba</taxon>
        <taxon>Euglenozoa</taxon>
        <taxon>Kinetoplastea</taxon>
        <taxon>Metakinetoplastina</taxon>
        <taxon>Trypanosomatida</taxon>
        <taxon>Trypanosomatidae</taxon>
        <taxon>Strigomonadinae</taxon>
        <taxon>Strigomonas</taxon>
    </lineage>
</organism>
<keyword evidence="4" id="KW-1185">Reference proteome</keyword>
<comment type="caution">
    <text evidence="3">The sequence shown here is derived from an EMBL/GenBank/DDBJ whole genome shotgun (WGS) entry which is preliminary data.</text>
</comment>
<dbReference type="Proteomes" id="UP000015354">
    <property type="component" value="Unassembled WGS sequence"/>
</dbReference>
<feature type="transmembrane region" description="Helical" evidence="2">
    <location>
        <begin position="64"/>
        <end position="88"/>
    </location>
</feature>
<keyword evidence="2" id="KW-1133">Transmembrane helix</keyword>
<proteinExistence type="predicted"/>
<evidence type="ECO:0000256" key="1">
    <source>
        <dbReference type="SAM" id="MobiDB-lite"/>
    </source>
</evidence>
<evidence type="ECO:0008006" key="5">
    <source>
        <dbReference type="Google" id="ProtNLM"/>
    </source>
</evidence>
<feature type="region of interest" description="Disordered" evidence="1">
    <location>
        <begin position="241"/>
        <end position="264"/>
    </location>
</feature>
<gene>
    <name evidence="3" type="ORF">STCU_10322</name>
</gene>
<protein>
    <recommendedName>
        <fullName evidence="5">Transmembrane protein</fullName>
    </recommendedName>
</protein>
<evidence type="ECO:0000313" key="4">
    <source>
        <dbReference type="Proteomes" id="UP000015354"/>
    </source>
</evidence>
<keyword evidence="2" id="KW-0812">Transmembrane</keyword>
<evidence type="ECO:0000256" key="2">
    <source>
        <dbReference type="SAM" id="Phobius"/>
    </source>
</evidence>
<keyword evidence="2" id="KW-0472">Membrane</keyword>
<dbReference type="EMBL" id="ATMH01010224">
    <property type="protein sequence ID" value="EPY17908.1"/>
    <property type="molecule type" value="Genomic_DNA"/>
</dbReference>
<feature type="transmembrane region" description="Helical" evidence="2">
    <location>
        <begin position="100"/>
        <end position="122"/>
    </location>
</feature>
<evidence type="ECO:0000313" key="3">
    <source>
        <dbReference type="EMBL" id="EPY17908.1"/>
    </source>
</evidence>
<name>S9TNE2_9TRYP</name>
<reference evidence="3 4" key="1">
    <citation type="journal article" date="2013" name="PLoS ONE">
        <title>Predicting the Proteins of Angomonas deanei, Strigomonas culicis and Their Respective Endosymbionts Reveals New Aspects of the Trypanosomatidae Family.</title>
        <authorList>
            <person name="Motta M.C."/>
            <person name="Martins A.C."/>
            <person name="de Souza S.S."/>
            <person name="Catta-Preta C.M."/>
            <person name="Silva R."/>
            <person name="Klein C.C."/>
            <person name="de Almeida L.G."/>
            <person name="de Lima Cunha O."/>
            <person name="Ciapina L.P."/>
            <person name="Brocchi M."/>
            <person name="Colabardini A.C."/>
            <person name="de Araujo Lima B."/>
            <person name="Machado C.R."/>
            <person name="de Almeida Soares C.M."/>
            <person name="Probst C.M."/>
            <person name="de Menezes C.B."/>
            <person name="Thompson C.E."/>
            <person name="Bartholomeu D.C."/>
            <person name="Gradia D.F."/>
            <person name="Pavoni D.P."/>
            <person name="Grisard E.C."/>
            <person name="Fantinatti-Garboggini F."/>
            <person name="Marchini F.K."/>
            <person name="Rodrigues-Luiz G.F."/>
            <person name="Wagner G."/>
            <person name="Goldman G.H."/>
            <person name="Fietto J.L."/>
            <person name="Elias M.C."/>
            <person name="Goldman M.H."/>
            <person name="Sagot M.F."/>
            <person name="Pereira M."/>
            <person name="Stoco P.H."/>
            <person name="de Mendonca-Neto R.P."/>
            <person name="Teixeira S.M."/>
            <person name="Maciel T.E."/>
            <person name="de Oliveira Mendes T.A."/>
            <person name="Urmenyi T.P."/>
            <person name="de Souza W."/>
            <person name="Schenkman S."/>
            <person name="de Vasconcelos A.T."/>
        </authorList>
    </citation>
    <scope>NUCLEOTIDE SEQUENCE [LARGE SCALE GENOMIC DNA]</scope>
</reference>
<feature type="transmembrane region" description="Helical" evidence="2">
    <location>
        <begin position="6"/>
        <end position="26"/>
    </location>
</feature>
<dbReference type="AlphaFoldDB" id="S9TNE2"/>
<accession>S9TNE2</accession>